<evidence type="ECO:0008006" key="3">
    <source>
        <dbReference type="Google" id="ProtNLM"/>
    </source>
</evidence>
<gene>
    <name evidence="1" type="ORF">GHT06_018140</name>
</gene>
<dbReference type="Pfam" id="PF10504">
    <property type="entry name" value="DUF2452"/>
    <property type="match status" value="1"/>
</dbReference>
<protein>
    <recommendedName>
        <fullName evidence="3">DUF2452 domain-containing protein</fullName>
    </recommendedName>
</protein>
<proteinExistence type="predicted"/>
<keyword evidence="2" id="KW-1185">Reference proteome</keyword>
<organism evidence="1 2">
    <name type="scientific">Daphnia sinensis</name>
    <dbReference type="NCBI Taxonomy" id="1820382"/>
    <lineage>
        <taxon>Eukaryota</taxon>
        <taxon>Metazoa</taxon>
        <taxon>Ecdysozoa</taxon>
        <taxon>Arthropoda</taxon>
        <taxon>Crustacea</taxon>
        <taxon>Branchiopoda</taxon>
        <taxon>Diplostraca</taxon>
        <taxon>Cladocera</taxon>
        <taxon>Anomopoda</taxon>
        <taxon>Daphniidae</taxon>
        <taxon>Daphnia</taxon>
        <taxon>Daphnia similis group</taxon>
    </lineage>
</organism>
<evidence type="ECO:0000313" key="1">
    <source>
        <dbReference type="EMBL" id="KAI9555625.1"/>
    </source>
</evidence>
<dbReference type="InterPro" id="IPR019534">
    <property type="entry name" value="DUF2452"/>
</dbReference>
<comment type="caution">
    <text evidence="1">The sequence shown here is derived from an EMBL/GenBank/DDBJ whole genome shotgun (WGS) entry which is preliminary data.</text>
</comment>
<dbReference type="EMBL" id="WJBH02000007">
    <property type="protein sequence ID" value="KAI9555625.1"/>
    <property type="molecule type" value="Genomic_DNA"/>
</dbReference>
<accession>A0AAD5L3Q6</accession>
<dbReference type="Proteomes" id="UP000820818">
    <property type="component" value="Linkage Group LG7"/>
</dbReference>
<dbReference type="PANTHER" id="PTHR14553:SF1">
    <property type="entry name" value="SIMILAR TO CHROMOSOME 1 OPEN READING FRAME 50"/>
    <property type="match status" value="1"/>
</dbReference>
<name>A0AAD5L3Q6_9CRUS</name>
<reference evidence="1 2" key="1">
    <citation type="submission" date="2022-05" db="EMBL/GenBank/DDBJ databases">
        <title>A multi-omics perspective on studying reproductive biology in Daphnia sinensis.</title>
        <authorList>
            <person name="Jia J."/>
        </authorList>
    </citation>
    <scope>NUCLEOTIDE SEQUENCE [LARGE SCALE GENOMIC DNA]</scope>
    <source>
        <strain evidence="1 2">WSL</strain>
    </source>
</reference>
<evidence type="ECO:0000313" key="2">
    <source>
        <dbReference type="Proteomes" id="UP000820818"/>
    </source>
</evidence>
<sequence>MHAIIKFKNVTIALVERPSPRDLGVQLVDSERSGRRSQSDLVELATQIQKADAFTRSNVCNKLQVIADQVRFLHEQARRILEETKEAENLHHLACNFKKIPGKIYYLYQRSSGQKYFSMLSPEEWGKSCPHTFLGGYRLEADMSWTPAAKVEKKDNELRLIDQILDGNKTLSAAIDMDRKLPQGQITYN</sequence>
<dbReference type="PANTHER" id="PTHR14553">
    <property type="entry name" value="UNCHARACTERIZED PROTEIN C1ORF50"/>
    <property type="match status" value="1"/>
</dbReference>
<dbReference type="AlphaFoldDB" id="A0AAD5L3Q6"/>